<dbReference type="InterPro" id="IPR020823">
    <property type="entry name" value="Cell_div_FtsA"/>
</dbReference>
<comment type="subcellular location">
    <subcellularLocation>
        <location evidence="5">Cell membrane</location>
        <topology evidence="5">Peripheral membrane protein</topology>
        <orientation evidence="5">Cytoplasmic side</orientation>
    </subcellularLocation>
    <text evidence="5">Localizes to the Z ring in an FtsZ-dependent manner. Targeted to the membrane through a conserved C-terminal amphipathic helix.</text>
</comment>
<comment type="function">
    <text evidence="5 6">Cell division protein that is involved in the assembly of the Z ring. May serve as a membrane anchor for the Z ring.</text>
</comment>
<evidence type="ECO:0000256" key="2">
    <source>
        <dbReference type="ARBA" id="ARBA00022618"/>
    </source>
</evidence>
<dbReference type="NCBIfam" id="TIGR01174">
    <property type="entry name" value="ftsA"/>
    <property type="match status" value="1"/>
</dbReference>
<evidence type="ECO:0000256" key="3">
    <source>
        <dbReference type="ARBA" id="ARBA00023136"/>
    </source>
</evidence>
<dbReference type="PIRSF" id="PIRSF003101">
    <property type="entry name" value="FtsA"/>
    <property type="match status" value="1"/>
</dbReference>
<dbReference type="GO" id="GO:0043093">
    <property type="term" value="P:FtsZ-dependent cytokinesis"/>
    <property type="evidence" value="ECO:0007669"/>
    <property type="project" value="UniProtKB-UniRule"/>
</dbReference>
<proteinExistence type="inferred from homology"/>
<dbReference type="HAMAP" id="MF_02033">
    <property type="entry name" value="FtsA"/>
    <property type="match status" value="1"/>
</dbReference>
<sequence length="420" mass="44339">MKERLIAGLDLGSSSIRLAVGQLSIGQDKRAVLNLIGAVEIASFGIAKGSVKSLEDAVSSISSCLETAERQIGLPISEAYIGLGGVMMQVVPAKGVIGVSRPDGEIREEDCHRVLESARSVVNPANYEILHTIATRFTIDGQPGIKDPVGMHGIRLEADVFIIQGLSSHVRNLTKSVIRTNLEVSGLVYAPLATAEAVLSSRQKELGVVMIDIGSSTTSIVVYEEGDILHSAVIPIGSDHITNDIAIGLRTSLDIAEVCKRNYVSATPDAIGVDDSIDLQSIGAEESEIVSSRFMSEVAQARAEEIFEKVEEELARIDRSGMLPAGAVLTGGGAKLHGLIEVAKEVLRLPAAVSGAKQITTPLAEVAQDPAFSTAIGIMLWGYESERGEESGVGYGAGVGEGFVKKIGSPIKRLFKSFIP</sequence>
<keyword evidence="3 5" id="KW-0472">Membrane</keyword>
<dbReference type="Gene3D" id="3.30.1490.110">
    <property type="match status" value="1"/>
</dbReference>
<keyword evidence="2 5" id="KW-0132">Cell division</keyword>
<dbReference type="CDD" id="cd24048">
    <property type="entry name" value="ASKHA_NBD_FtsA"/>
    <property type="match status" value="1"/>
</dbReference>
<comment type="similarity">
    <text evidence="5 6">Belongs to the FtsA/MreB family.</text>
</comment>
<dbReference type="Pfam" id="PF02491">
    <property type="entry name" value="SHS2_FTSA"/>
    <property type="match status" value="1"/>
</dbReference>
<organism evidence="8 9">
    <name type="scientific">Candidatus Uhrbacteria bacterium CG22_combo_CG10-13_8_21_14_all_47_17</name>
    <dbReference type="NCBI Taxonomy" id="1975041"/>
    <lineage>
        <taxon>Bacteria</taxon>
        <taxon>Candidatus Uhriibacteriota</taxon>
    </lineage>
</organism>
<dbReference type="SMART" id="SM00842">
    <property type="entry name" value="FtsA"/>
    <property type="match status" value="1"/>
</dbReference>
<comment type="subunit">
    <text evidence="5">Self-interacts. Interacts with FtsZ.</text>
</comment>
<evidence type="ECO:0000256" key="4">
    <source>
        <dbReference type="ARBA" id="ARBA00023306"/>
    </source>
</evidence>
<dbReference type="InterPro" id="IPR003494">
    <property type="entry name" value="SHS2_FtsA"/>
</dbReference>
<protein>
    <recommendedName>
        <fullName evidence="5 6">Cell division protein FtsA</fullName>
    </recommendedName>
</protein>
<keyword evidence="4 5" id="KW-0131">Cell cycle</keyword>
<evidence type="ECO:0000256" key="1">
    <source>
        <dbReference type="ARBA" id="ARBA00022475"/>
    </source>
</evidence>
<dbReference type="Pfam" id="PF14450">
    <property type="entry name" value="FtsA"/>
    <property type="match status" value="1"/>
</dbReference>
<gene>
    <name evidence="5 8" type="primary">ftsA</name>
    <name evidence="8" type="ORF">COX00_00730</name>
</gene>
<dbReference type="Proteomes" id="UP000231581">
    <property type="component" value="Unassembled WGS sequence"/>
</dbReference>
<evidence type="ECO:0000313" key="9">
    <source>
        <dbReference type="Proteomes" id="UP000231581"/>
    </source>
</evidence>
<comment type="caution">
    <text evidence="8">The sequence shown here is derived from an EMBL/GenBank/DDBJ whole genome shotgun (WGS) entry which is preliminary data.</text>
</comment>
<accession>A0A2H0BTC8</accession>
<dbReference type="AlphaFoldDB" id="A0A2H0BTC8"/>
<evidence type="ECO:0000313" key="8">
    <source>
        <dbReference type="EMBL" id="PIP60891.1"/>
    </source>
</evidence>
<dbReference type="Gene3D" id="3.30.420.40">
    <property type="match status" value="1"/>
</dbReference>
<evidence type="ECO:0000256" key="5">
    <source>
        <dbReference type="HAMAP-Rule" id="MF_02033"/>
    </source>
</evidence>
<dbReference type="SUPFAM" id="SSF53067">
    <property type="entry name" value="Actin-like ATPase domain"/>
    <property type="match status" value="2"/>
</dbReference>
<dbReference type="EMBL" id="PCSZ01000019">
    <property type="protein sequence ID" value="PIP60891.1"/>
    <property type="molecule type" value="Genomic_DNA"/>
</dbReference>
<evidence type="ECO:0000256" key="6">
    <source>
        <dbReference type="PIRNR" id="PIRNR003101"/>
    </source>
</evidence>
<dbReference type="PANTHER" id="PTHR32432">
    <property type="entry name" value="CELL DIVISION PROTEIN FTSA-RELATED"/>
    <property type="match status" value="1"/>
</dbReference>
<reference evidence="8 9" key="1">
    <citation type="submission" date="2017-09" db="EMBL/GenBank/DDBJ databases">
        <title>Depth-based differentiation of microbial function through sediment-hosted aquifers and enrichment of novel symbionts in the deep terrestrial subsurface.</title>
        <authorList>
            <person name="Probst A.J."/>
            <person name="Ladd B."/>
            <person name="Jarett J.K."/>
            <person name="Geller-Mcgrath D.E."/>
            <person name="Sieber C.M."/>
            <person name="Emerson J.B."/>
            <person name="Anantharaman K."/>
            <person name="Thomas B.C."/>
            <person name="Malmstrom R."/>
            <person name="Stieglmeier M."/>
            <person name="Klingl A."/>
            <person name="Woyke T."/>
            <person name="Ryan C.M."/>
            <person name="Banfield J.F."/>
        </authorList>
    </citation>
    <scope>NUCLEOTIDE SEQUENCE [LARGE SCALE GENOMIC DNA]</scope>
    <source>
        <strain evidence="8">CG22_combo_CG10-13_8_21_14_all_47_17</strain>
    </source>
</reference>
<dbReference type="GO" id="GO:0032153">
    <property type="term" value="C:cell division site"/>
    <property type="evidence" value="ECO:0007669"/>
    <property type="project" value="UniProtKB-UniRule"/>
</dbReference>
<dbReference type="InterPro" id="IPR043129">
    <property type="entry name" value="ATPase_NBD"/>
</dbReference>
<feature type="domain" description="SHS2" evidence="7">
    <location>
        <begin position="6"/>
        <end position="198"/>
    </location>
</feature>
<dbReference type="PANTHER" id="PTHR32432:SF4">
    <property type="entry name" value="CELL DIVISION PROTEIN FTSA"/>
    <property type="match status" value="1"/>
</dbReference>
<dbReference type="InterPro" id="IPR050696">
    <property type="entry name" value="FtsA/MreB"/>
</dbReference>
<name>A0A2H0BTC8_9BACT</name>
<dbReference type="GO" id="GO:0009898">
    <property type="term" value="C:cytoplasmic side of plasma membrane"/>
    <property type="evidence" value="ECO:0007669"/>
    <property type="project" value="UniProtKB-UniRule"/>
</dbReference>
<keyword evidence="1 5" id="KW-1003">Cell membrane</keyword>
<evidence type="ECO:0000259" key="7">
    <source>
        <dbReference type="SMART" id="SM00842"/>
    </source>
</evidence>